<accession>A0ABP9D278</accession>
<evidence type="ECO:0000313" key="2">
    <source>
        <dbReference type="Proteomes" id="UP001501265"/>
    </source>
</evidence>
<name>A0ABP9D278_9ACTN</name>
<comment type="caution">
    <text evidence="1">The sequence shown here is derived from an EMBL/GenBank/DDBJ whole genome shotgun (WGS) entry which is preliminary data.</text>
</comment>
<dbReference type="RefSeq" id="WP_345624447.1">
    <property type="nucleotide sequence ID" value="NZ_BAABIG010000089.1"/>
</dbReference>
<dbReference type="Proteomes" id="UP001501265">
    <property type="component" value="Unassembled WGS sequence"/>
</dbReference>
<keyword evidence="2" id="KW-1185">Reference proteome</keyword>
<dbReference type="EMBL" id="BAABIG010000089">
    <property type="protein sequence ID" value="GAA4823883.1"/>
    <property type="molecule type" value="Genomic_DNA"/>
</dbReference>
<evidence type="ECO:0000313" key="1">
    <source>
        <dbReference type="EMBL" id="GAA4823883.1"/>
    </source>
</evidence>
<sequence>MSLIDFCQTCGGHGCRFREVTEDVPGLTAVMRKRIAQGRAALLAVPCPDCDGADRVTPHLESIAEECS</sequence>
<protein>
    <submittedName>
        <fullName evidence="1">Uncharacterized protein</fullName>
    </submittedName>
</protein>
<gene>
    <name evidence="1" type="ORF">GCM10023220_66960</name>
</gene>
<reference evidence="2" key="1">
    <citation type="journal article" date="2019" name="Int. J. Syst. Evol. Microbiol.">
        <title>The Global Catalogue of Microorganisms (GCM) 10K type strain sequencing project: providing services to taxonomists for standard genome sequencing and annotation.</title>
        <authorList>
            <consortium name="The Broad Institute Genomics Platform"/>
            <consortium name="The Broad Institute Genome Sequencing Center for Infectious Disease"/>
            <person name="Wu L."/>
            <person name="Ma J."/>
        </authorList>
    </citation>
    <scope>NUCLEOTIDE SEQUENCE [LARGE SCALE GENOMIC DNA]</scope>
    <source>
        <strain evidence="2">JCM 18081</strain>
    </source>
</reference>
<organism evidence="1 2">
    <name type="scientific">Streptomyces ziwulingensis</name>
    <dbReference type="NCBI Taxonomy" id="1045501"/>
    <lineage>
        <taxon>Bacteria</taxon>
        <taxon>Bacillati</taxon>
        <taxon>Actinomycetota</taxon>
        <taxon>Actinomycetes</taxon>
        <taxon>Kitasatosporales</taxon>
        <taxon>Streptomycetaceae</taxon>
        <taxon>Streptomyces</taxon>
    </lineage>
</organism>
<proteinExistence type="predicted"/>